<dbReference type="InterPro" id="IPR050824">
    <property type="entry name" value="Thiol_disulfide_DsbA"/>
</dbReference>
<dbReference type="PANTHER" id="PTHR35891:SF2">
    <property type="entry name" value="THIOL:DISULFIDE INTERCHANGE PROTEIN DSBA"/>
    <property type="match status" value="1"/>
</dbReference>
<dbReference type="Proteomes" id="UP000199040">
    <property type="component" value="Unassembled WGS sequence"/>
</dbReference>
<dbReference type="InterPro" id="IPR013766">
    <property type="entry name" value="Thioredoxin_domain"/>
</dbReference>
<dbReference type="Pfam" id="PF01323">
    <property type="entry name" value="DSBA"/>
    <property type="match status" value="1"/>
</dbReference>
<sequence>MLKHWIAAIAGLGLSTMAMAAPVAGEDYQVLDEPVETRVDQGQIEVTEVFWYGCPHCYNLEEPLNAWVTELPEDVTFQRLPATMGDVWTTHATAFYAAQQLGILDKLHEDFFDAIHQDGRKLADTDEIAEFFSNYGVSEEEAKDALTSFGVKSQINRAHATMRAYKLMGVPALVVDGRYVITPSSAGSLENMPQIASALIEQVRDEDSSQGE</sequence>
<dbReference type="EMBL" id="FOPY01000006">
    <property type="protein sequence ID" value="SFH60791.1"/>
    <property type="molecule type" value="Genomic_DNA"/>
</dbReference>
<dbReference type="InterPro" id="IPR023205">
    <property type="entry name" value="DsbA/DsbL"/>
</dbReference>
<evidence type="ECO:0000256" key="9">
    <source>
        <dbReference type="SAM" id="SignalP"/>
    </source>
</evidence>
<evidence type="ECO:0000256" key="8">
    <source>
        <dbReference type="PIRSR" id="PIRSR001488-1"/>
    </source>
</evidence>
<dbReference type="SUPFAM" id="SSF52833">
    <property type="entry name" value="Thioredoxin-like"/>
    <property type="match status" value="1"/>
</dbReference>
<feature type="chain" id="PRO_5011698889" description="Thiol:disulfide interchange protein" evidence="9">
    <location>
        <begin position="21"/>
        <end position="212"/>
    </location>
</feature>
<evidence type="ECO:0000256" key="1">
    <source>
        <dbReference type="ARBA" id="ARBA00004418"/>
    </source>
</evidence>
<dbReference type="AlphaFoldDB" id="A0A1I3BGC9"/>
<name>A0A1I3BGC9_9GAMM</name>
<dbReference type="GO" id="GO:0042597">
    <property type="term" value="C:periplasmic space"/>
    <property type="evidence" value="ECO:0007669"/>
    <property type="project" value="UniProtKB-SubCell"/>
</dbReference>
<feature type="disulfide bond" description="Redox-active" evidence="8">
    <location>
        <begin position="54"/>
        <end position="57"/>
    </location>
</feature>
<evidence type="ECO:0000313" key="11">
    <source>
        <dbReference type="EMBL" id="SFH60791.1"/>
    </source>
</evidence>
<dbReference type="PROSITE" id="PS51352">
    <property type="entry name" value="THIOREDOXIN_2"/>
    <property type="match status" value="1"/>
</dbReference>
<protein>
    <recommendedName>
        <fullName evidence="7">Thiol:disulfide interchange protein</fullName>
    </recommendedName>
</protein>
<dbReference type="InterPro" id="IPR036249">
    <property type="entry name" value="Thioredoxin-like_sf"/>
</dbReference>
<organism evidence="11 12">
    <name type="scientific">Modicisalibacter xianhensis</name>
    <dbReference type="NCBI Taxonomy" id="442341"/>
    <lineage>
        <taxon>Bacteria</taxon>
        <taxon>Pseudomonadati</taxon>
        <taxon>Pseudomonadota</taxon>
        <taxon>Gammaproteobacteria</taxon>
        <taxon>Oceanospirillales</taxon>
        <taxon>Halomonadaceae</taxon>
        <taxon>Modicisalibacter</taxon>
    </lineage>
</organism>
<dbReference type="InterPro" id="IPR017937">
    <property type="entry name" value="Thioredoxin_CS"/>
</dbReference>
<comment type="subcellular location">
    <subcellularLocation>
        <location evidence="1 7">Periplasm</location>
    </subcellularLocation>
</comment>
<evidence type="ECO:0000256" key="6">
    <source>
        <dbReference type="ARBA" id="ARBA00023284"/>
    </source>
</evidence>
<evidence type="ECO:0000259" key="10">
    <source>
        <dbReference type="PROSITE" id="PS51352"/>
    </source>
</evidence>
<keyword evidence="3 9" id="KW-0732">Signal</keyword>
<dbReference type="CDD" id="cd03019">
    <property type="entry name" value="DsbA_DsbA"/>
    <property type="match status" value="1"/>
</dbReference>
<keyword evidence="5 7" id="KW-1015">Disulfide bond</keyword>
<dbReference type="PROSITE" id="PS00194">
    <property type="entry name" value="THIOREDOXIN_1"/>
    <property type="match status" value="1"/>
</dbReference>
<proteinExistence type="inferred from homology"/>
<reference evidence="11 12" key="1">
    <citation type="submission" date="2016-10" db="EMBL/GenBank/DDBJ databases">
        <authorList>
            <person name="de Groot N.N."/>
        </authorList>
    </citation>
    <scope>NUCLEOTIDE SEQUENCE [LARGE SCALE GENOMIC DNA]</scope>
    <source>
        <strain evidence="11 12">CGMCC 1.6848</strain>
    </source>
</reference>
<comment type="similarity">
    <text evidence="2">Belongs to the thioredoxin family. DsbA subfamily.</text>
</comment>
<keyword evidence="6" id="KW-0676">Redox-active center</keyword>
<evidence type="ECO:0000313" key="12">
    <source>
        <dbReference type="Proteomes" id="UP000199040"/>
    </source>
</evidence>
<gene>
    <name evidence="11" type="ORF">SAMN04487959_106190</name>
</gene>
<evidence type="ECO:0000256" key="2">
    <source>
        <dbReference type="ARBA" id="ARBA00005791"/>
    </source>
</evidence>
<accession>A0A1I3BGC9</accession>
<dbReference type="PIRSF" id="PIRSF001488">
    <property type="entry name" value="Tdi_protein"/>
    <property type="match status" value="1"/>
</dbReference>
<evidence type="ECO:0000256" key="3">
    <source>
        <dbReference type="ARBA" id="ARBA00022729"/>
    </source>
</evidence>
<keyword evidence="12" id="KW-1185">Reference proteome</keyword>
<evidence type="ECO:0000256" key="5">
    <source>
        <dbReference type="ARBA" id="ARBA00023157"/>
    </source>
</evidence>
<dbReference type="STRING" id="442341.SAMN04487959_106190"/>
<evidence type="ECO:0000256" key="4">
    <source>
        <dbReference type="ARBA" id="ARBA00022764"/>
    </source>
</evidence>
<dbReference type="PANTHER" id="PTHR35891">
    <property type="entry name" value="THIOL:DISULFIDE INTERCHANGE PROTEIN DSBA"/>
    <property type="match status" value="1"/>
</dbReference>
<dbReference type="InterPro" id="IPR001853">
    <property type="entry name" value="DSBA-like_thioredoxin_dom"/>
</dbReference>
<feature type="domain" description="Thioredoxin" evidence="10">
    <location>
        <begin position="8"/>
        <end position="151"/>
    </location>
</feature>
<dbReference type="RefSeq" id="WP_092845858.1">
    <property type="nucleotide sequence ID" value="NZ_FOPY01000006.1"/>
</dbReference>
<evidence type="ECO:0000256" key="7">
    <source>
        <dbReference type="PIRNR" id="PIRNR001488"/>
    </source>
</evidence>
<feature type="signal peptide" evidence="9">
    <location>
        <begin position="1"/>
        <end position="20"/>
    </location>
</feature>
<keyword evidence="4 7" id="KW-0574">Periplasm</keyword>
<dbReference type="GO" id="GO:0015036">
    <property type="term" value="F:disulfide oxidoreductase activity"/>
    <property type="evidence" value="ECO:0007669"/>
    <property type="project" value="UniProtKB-ARBA"/>
</dbReference>
<dbReference type="Gene3D" id="3.40.30.10">
    <property type="entry name" value="Glutaredoxin"/>
    <property type="match status" value="1"/>
</dbReference>